<dbReference type="InterPro" id="IPR011598">
    <property type="entry name" value="bHLH_dom"/>
</dbReference>
<evidence type="ECO:0000256" key="5">
    <source>
        <dbReference type="ARBA" id="ARBA00023242"/>
    </source>
</evidence>
<feature type="region of interest" description="Disordered" evidence="6">
    <location>
        <begin position="327"/>
        <end position="354"/>
    </location>
</feature>
<dbReference type="CDD" id="cd11393">
    <property type="entry name" value="bHLH_AtbHLH_like"/>
    <property type="match status" value="1"/>
</dbReference>
<feature type="region of interest" description="Disordered" evidence="6">
    <location>
        <begin position="217"/>
        <end position="254"/>
    </location>
</feature>
<evidence type="ECO:0000259" key="7">
    <source>
        <dbReference type="PROSITE" id="PS50888"/>
    </source>
</evidence>
<dbReference type="InterPro" id="IPR036638">
    <property type="entry name" value="HLH_DNA-bd_sf"/>
</dbReference>
<name>A0A0E0MTH5_ORYRU</name>
<dbReference type="GO" id="GO:0000981">
    <property type="term" value="F:DNA-binding transcription factor activity, RNA polymerase II-specific"/>
    <property type="evidence" value="ECO:0007669"/>
    <property type="project" value="TreeGrafter"/>
</dbReference>
<dbReference type="eggNOG" id="ENOG502QUMC">
    <property type="taxonomic scope" value="Eukaryota"/>
</dbReference>
<dbReference type="PANTHER" id="PTHR16223">
    <property type="entry name" value="TRANSCRIPTION FACTOR BHLH83-RELATED"/>
    <property type="match status" value="1"/>
</dbReference>
<keyword evidence="3" id="KW-0805">Transcription regulation</keyword>
<dbReference type="GO" id="GO:0000978">
    <property type="term" value="F:RNA polymerase II cis-regulatory region sequence-specific DNA binding"/>
    <property type="evidence" value="ECO:0007669"/>
    <property type="project" value="TreeGrafter"/>
</dbReference>
<organism evidence="8 9">
    <name type="scientific">Oryza rufipogon</name>
    <name type="common">Brownbeard rice</name>
    <name type="synonym">Asian wild rice</name>
    <dbReference type="NCBI Taxonomy" id="4529"/>
    <lineage>
        <taxon>Eukaryota</taxon>
        <taxon>Viridiplantae</taxon>
        <taxon>Streptophyta</taxon>
        <taxon>Embryophyta</taxon>
        <taxon>Tracheophyta</taxon>
        <taxon>Spermatophyta</taxon>
        <taxon>Magnoliopsida</taxon>
        <taxon>Liliopsida</taxon>
        <taxon>Poales</taxon>
        <taxon>Poaceae</taxon>
        <taxon>BOP clade</taxon>
        <taxon>Oryzoideae</taxon>
        <taxon>Oryzeae</taxon>
        <taxon>Oryzinae</taxon>
        <taxon>Oryza</taxon>
    </lineage>
</organism>
<dbReference type="GO" id="GO:0005634">
    <property type="term" value="C:nucleus"/>
    <property type="evidence" value="ECO:0007669"/>
    <property type="project" value="UniProtKB-SubCell"/>
</dbReference>
<dbReference type="InterPro" id="IPR045843">
    <property type="entry name" value="IND-like"/>
</dbReference>
<keyword evidence="5" id="KW-0539">Nucleus</keyword>
<dbReference type="EnsemblPlants" id="ORUFI01G09010.1">
    <property type="protein sequence ID" value="ORUFI01G09010.1"/>
    <property type="gene ID" value="ORUFI01G09010"/>
</dbReference>
<dbReference type="PROSITE" id="PS50888">
    <property type="entry name" value="BHLH"/>
    <property type="match status" value="1"/>
</dbReference>
<evidence type="ECO:0000313" key="8">
    <source>
        <dbReference type="EnsemblPlants" id="ORUFI01G09010.1"/>
    </source>
</evidence>
<accession>A0A0E0MTH5</accession>
<dbReference type="InterPro" id="IPR045239">
    <property type="entry name" value="bHLH95_bHLH"/>
</dbReference>
<evidence type="ECO:0000256" key="3">
    <source>
        <dbReference type="ARBA" id="ARBA00023015"/>
    </source>
</evidence>
<feature type="compositionally biased region" description="Polar residues" evidence="6">
    <location>
        <begin position="224"/>
        <end position="237"/>
    </location>
</feature>
<sequence>MLSSGGELKSSSLVQQMVWVGTGNSSSSSIMGSLRQLPCSEEQDAASSPASMLFLPQQLLLHASSNSSPCLNIPEVNLSTGLHPLGSFHGDVQQQEIISGMPDQSWRQLLLGGLVGDHEKYSVATALLSKGLDDEASMPHEASAAAYDFYGHGGGAGDEILQASPEASSCKSQLSQMLLQAAASSPRSCVTTSGLGSSMMEFSNTAAVAPAAEPELTRKHHAGQSDNSSECNSTETGSALKKARVQASSSAQSTLKVRKERLGDRITALHQIVSPFGKTDTASVLQETIGYIRFLLGQIEALSYPYLGQCCSANPMQQQTGIMAGERSTDGLFPEFPAGQDAEKDGKKQQAKKDDDLRSRGLCLVPVSCMPHLAADNDVVVGSDFWAAAGGGGGGGAPPLAGMNLR</sequence>
<evidence type="ECO:0000256" key="1">
    <source>
        <dbReference type="ARBA" id="ARBA00004123"/>
    </source>
</evidence>
<keyword evidence="9" id="KW-1185">Reference proteome</keyword>
<reference evidence="8" key="2">
    <citation type="submission" date="2015-06" db="UniProtKB">
        <authorList>
            <consortium name="EnsemblPlants"/>
        </authorList>
    </citation>
    <scope>IDENTIFICATION</scope>
</reference>
<dbReference type="Proteomes" id="UP000008022">
    <property type="component" value="Unassembled WGS sequence"/>
</dbReference>
<comment type="subcellular location">
    <subcellularLocation>
        <location evidence="1">Nucleus</location>
    </subcellularLocation>
</comment>
<evidence type="ECO:0000256" key="2">
    <source>
        <dbReference type="ARBA" id="ARBA00005510"/>
    </source>
</evidence>
<dbReference type="AlphaFoldDB" id="A0A0E0MTH5"/>
<dbReference type="STRING" id="4529.A0A0E0MTH5"/>
<feature type="domain" description="BHLH" evidence="7">
    <location>
        <begin position="246"/>
        <end position="295"/>
    </location>
</feature>
<protein>
    <recommendedName>
        <fullName evidence="7">BHLH domain-containing protein</fullName>
    </recommendedName>
</protein>
<evidence type="ECO:0000313" key="9">
    <source>
        <dbReference type="Proteomes" id="UP000008022"/>
    </source>
</evidence>
<evidence type="ECO:0000256" key="6">
    <source>
        <dbReference type="SAM" id="MobiDB-lite"/>
    </source>
</evidence>
<reference evidence="9" key="1">
    <citation type="submission" date="2013-06" db="EMBL/GenBank/DDBJ databases">
        <authorList>
            <person name="Zhao Q."/>
        </authorList>
    </citation>
    <scope>NUCLEOTIDE SEQUENCE</scope>
    <source>
        <strain evidence="9">cv. W1943</strain>
    </source>
</reference>
<dbReference type="GO" id="GO:0046983">
    <property type="term" value="F:protein dimerization activity"/>
    <property type="evidence" value="ECO:0007669"/>
    <property type="project" value="InterPro"/>
</dbReference>
<comment type="similarity">
    <text evidence="2">Belongs to the bHLH protein family.</text>
</comment>
<dbReference type="SUPFAM" id="SSF47459">
    <property type="entry name" value="HLH, helix-loop-helix DNA-binding domain"/>
    <property type="match status" value="1"/>
</dbReference>
<keyword evidence="4" id="KW-0804">Transcription</keyword>
<dbReference type="HOGENOM" id="CLU_041735_3_0_1"/>
<dbReference type="PANTHER" id="PTHR16223:SF235">
    <property type="entry name" value="OS01G0230200 PROTEIN"/>
    <property type="match status" value="1"/>
</dbReference>
<proteinExistence type="inferred from homology"/>
<dbReference type="Gramene" id="ORUFI01G09010.1">
    <property type="protein sequence ID" value="ORUFI01G09010.1"/>
    <property type="gene ID" value="ORUFI01G09010"/>
</dbReference>
<evidence type="ECO:0000256" key="4">
    <source>
        <dbReference type="ARBA" id="ARBA00023163"/>
    </source>
</evidence>
<feature type="compositionally biased region" description="Basic and acidic residues" evidence="6">
    <location>
        <begin position="341"/>
        <end position="354"/>
    </location>
</feature>
<dbReference type="OMA" id="QQQTGIM"/>